<proteinExistence type="predicted"/>
<dbReference type="SUPFAM" id="SSF50952">
    <property type="entry name" value="Soluble quinoprotein glucose dehydrogenase"/>
    <property type="match status" value="1"/>
</dbReference>
<evidence type="ECO:0000259" key="1">
    <source>
        <dbReference type="Pfam" id="PF07995"/>
    </source>
</evidence>
<evidence type="ECO:0000313" key="2">
    <source>
        <dbReference type="EMBL" id="SVA34591.1"/>
    </source>
</evidence>
<gene>
    <name evidence="2" type="ORF">METZ01_LOCUS87445</name>
</gene>
<dbReference type="PANTHER" id="PTHR19328:SF75">
    <property type="entry name" value="ALDOSE SUGAR DEHYDROGENASE YLII"/>
    <property type="match status" value="1"/>
</dbReference>
<dbReference type="Pfam" id="PF07995">
    <property type="entry name" value="GSDH"/>
    <property type="match status" value="1"/>
</dbReference>
<name>A0A381V3P8_9ZZZZ</name>
<sequence>MKNPGFLILVLLILFSCSSVSEDGPQEPFASPTKLVTQPKGLDVETKNASTATPPFVFVPPANITPSPIPLTPTSTSTPHTPLSSLNIERVFPKVSFKRMVDLVFSGVGTPQAFLVLQPGRIVVFNFNERDPQPQEFLDIRGRVSDKGNEEGLLGMALSPDFSGDGHFYLYYSAANPRRSVLSRFTIRPGDISSGDPSSERVIFEVPQPYSNHNGGQIRFGPQGLLYIGLGDGGKKGDPIGNGQNLTTLLGSIIRIDVRTLDSKGTYTVPSDNPFTGSSNAKGEIWAYGLRNPWRFSFDSQTGSLWVGDVGQNDFEEINLVTGGSNYGWNIMEGSHCYADSDEACDQSGLELPVAEYGREEGCSVTGGYVYRGSRLPELAGAYVYGDYCTGKIWALRHDGNEITEHLQIADSSLNISSFAQSPAGEIFILSFDEKIYRFTR</sequence>
<accession>A0A381V3P8</accession>
<dbReference type="InterPro" id="IPR012938">
    <property type="entry name" value="Glc/Sorbosone_DH"/>
</dbReference>
<dbReference type="EMBL" id="UINC01007686">
    <property type="protein sequence ID" value="SVA34591.1"/>
    <property type="molecule type" value="Genomic_DNA"/>
</dbReference>
<protein>
    <recommendedName>
        <fullName evidence="1">Glucose/Sorbosone dehydrogenase domain-containing protein</fullName>
    </recommendedName>
</protein>
<dbReference type="AlphaFoldDB" id="A0A381V3P8"/>
<dbReference type="InterPro" id="IPR011041">
    <property type="entry name" value="Quinoprot_gluc/sorb_DH_b-prop"/>
</dbReference>
<reference evidence="2" key="1">
    <citation type="submission" date="2018-05" db="EMBL/GenBank/DDBJ databases">
        <authorList>
            <person name="Lanie J.A."/>
            <person name="Ng W.-L."/>
            <person name="Kazmierczak K.M."/>
            <person name="Andrzejewski T.M."/>
            <person name="Davidsen T.M."/>
            <person name="Wayne K.J."/>
            <person name="Tettelin H."/>
            <person name="Glass J.I."/>
            <person name="Rusch D."/>
            <person name="Podicherti R."/>
            <person name="Tsui H.-C.T."/>
            <person name="Winkler M.E."/>
        </authorList>
    </citation>
    <scope>NUCLEOTIDE SEQUENCE</scope>
</reference>
<feature type="domain" description="Glucose/Sorbosone dehydrogenase" evidence="1">
    <location>
        <begin position="117"/>
        <end position="431"/>
    </location>
</feature>
<dbReference type="PROSITE" id="PS51257">
    <property type="entry name" value="PROKAR_LIPOPROTEIN"/>
    <property type="match status" value="1"/>
</dbReference>
<dbReference type="InterPro" id="IPR011042">
    <property type="entry name" value="6-blade_b-propeller_TolB-like"/>
</dbReference>
<dbReference type="PANTHER" id="PTHR19328">
    <property type="entry name" value="HEDGEHOG-INTERACTING PROTEIN"/>
    <property type="match status" value="1"/>
</dbReference>
<organism evidence="2">
    <name type="scientific">marine metagenome</name>
    <dbReference type="NCBI Taxonomy" id="408172"/>
    <lineage>
        <taxon>unclassified sequences</taxon>
        <taxon>metagenomes</taxon>
        <taxon>ecological metagenomes</taxon>
    </lineage>
</organism>
<dbReference type="Gene3D" id="2.120.10.30">
    <property type="entry name" value="TolB, C-terminal domain"/>
    <property type="match status" value="1"/>
</dbReference>